<dbReference type="GO" id="GO:0016791">
    <property type="term" value="F:phosphatase activity"/>
    <property type="evidence" value="ECO:0007669"/>
    <property type="project" value="UniProtKB-ARBA"/>
</dbReference>
<proteinExistence type="predicted"/>
<keyword evidence="1" id="KW-0378">Hydrolase</keyword>
<dbReference type="AlphaFoldDB" id="A0AAW4MXG0"/>
<name>A0AAW4MXG0_9FIRM</name>
<sequence length="257" mass="29351">MKAIFFDIDGTIYHPEIGISQNTIDEIHRVQKLGHKCFIASGRPTGFISKEVKSIGFDGFVLANGAHIVTEGKTIDSLTLPYEETKKLIEYVESQGYEYILLTTDRCYLKKESPHMYEFYAWCNIDMDSLCNDYDLDEVLKKTIKLEIRYNKKEDSIGLIERLGAFFYEKHDDSLNVEVSNIDTSKGHGIETMLNYYGLDVDDSYCFGDGANDLEMFKTVGHPIAMKNAIPMIYHHASIICEDVLHDGVAKELKRLF</sequence>
<dbReference type="Proteomes" id="UP001197492">
    <property type="component" value="Unassembled WGS sequence"/>
</dbReference>
<dbReference type="EMBL" id="JAHOEL010000070">
    <property type="protein sequence ID" value="MBV3393399.1"/>
    <property type="molecule type" value="Genomic_DNA"/>
</dbReference>
<evidence type="ECO:0000313" key="2">
    <source>
        <dbReference type="EMBL" id="MBV3393399.1"/>
    </source>
</evidence>
<dbReference type="InterPro" id="IPR006379">
    <property type="entry name" value="HAD-SF_hydro_IIB"/>
</dbReference>
<dbReference type="GO" id="GO:0000287">
    <property type="term" value="F:magnesium ion binding"/>
    <property type="evidence" value="ECO:0007669"/>
    <property type="project" value="TreeGrafter"/>
</dbReference>
<dbReference type="NCBIfam" id="TIGR01484">
    <property type="entry name" value="HAD-SF-IIB"/>
    <property type="match status" value="1"/>
</dbReference>
<dbReference type="Pfam" id="PF08282">
    <property type="entry name" value="Hydrolase_3"/>
    <property type="match status" value="1"/>
</dbReference>
<dbReference type="PANTHER" id="PTHR10000">
    <property type="entry name" value="PHOSPHOSERINE PHOSPHATASE"/>
    <property type="match status" value="1"/>
</dbReference>
<evidence type="ECO:0000313" key="4">
    <source>
        <dbReference type="Proteomes" id="UP001197492"/>
    </source>
</evidence>
<gene>
    <name evidence="1" type="ORF">KSV97_09270</name>
    <name evidence="2" type="ORF">KSW06_09095</name>
</gene>
<dbReference type="RefSeq" id="WP_217748092.1">
    <property type="nucleotide sequence ID" value="NZ_JAHOEB010000072.1"/>
</dbReference>
<dbReference type="NCBIfam" id="TIGR00099">
    <property type="entry name" value="Cof-subfamily"/>
    <property type="match status" value="1"/>
</dbReference>
<dbReference type="Proteomes" id="UP001196408">
    <property type="component" value="Unassembled WGS sequence"/>
</dbReference>
<dbReference type="SFLD" id="SFLDG01140">
    <property type="entry name" value="C2.B:_Phosphomannomutase_and_P"/>
    <property type="match status" value="1"/>
</dbReference>
<comment type="caution">
    <text evidence="1">The sequence shown here is derived from an EMBL/GenBank/DDBJ whole genome shotgun (WGS) entry which is preliminary data.</text>
</comment>
<dbReference type="SFLD" id="SFLDS00003">
    <property type="entry name" value="Haloacid_Dehalogenase"/>
    <property type="match status" value="1"/>
</dbReference>
<protein>
    <submittedName>
        <fullName evidence="1">Cof-type HAD-IIB family hydrolase</fullName>
    </submittedName>
</protein>
<evidence type="ECO:0000313" key="1">
    <source>
        <dbReference type="EMBL" id="MBV3383395.1"/>
    </source>
</evidence>
<dbReference type="GO" id="GO:0005829">
    <property type="term" value="C:cytosol"/>
    <property type="evidence" value="ECO:0007669"/>
    <property type="project" value="TreeGrafter"/>
</dbReference>
<dbReference type="PANTHER" id="PTHR10000:SF25">
    <property type="entry name" value="PHOSPHATASE YKRA-RELATED"/>
    <property type="match status" value="1"/>
</dbReference>
<dbReference type="EMBL" id="JAHOEF010000072">
    <property type="protein sequence ID" value="MBV3383395.1"/>
    <property type="molecule type" value="Genomic_DNA"/>
</dbReference>
<evidence type="ECO:0000313" key="3">
    <source>
        <dbReference type="Proteomes" id="UP001196408"/>
    </source>
</evidence>
<accession>A0AAW4MXG0</accession>
<reference evidence="1 4" key="1">
    <citation type="submission" date="2021-06" db="EMBL/GenBank/DDBJ databases">
        <title>Collection of gut derived symbiotic bacterial strains cultured from healthy donors.</title>
        <authorList>
            <person name="Lin H."/>
            <person name="Littmann E."/>
            <person name="Pamer E.G."/>
        </authorList>
    </citation>
    <scope>NUCLEOTIDE SEQUENCE</scope>
    <source>
        <strain evidence="2 4">MSK.21.70</strain>
        <strain evidence="1">MSK.21.82</strain>
    </source>
</reference>
<dbReference type="InterPro" id="IPR000150">
    <property type="entry name" value="Cof"/>
</dbReference>
<dbReference type="PROSITE" id="PS01229">
    <property type="entry name" value="COF_2"/>
    <property type="match status" value="1"/>
</dbReference>
<keyword evidence="4" id="KW-1185">Reference proteome</keyword>
<organism evidence="1 3">
    <name type="scientific">Catenibacterium mitsuokai</name>
    <dbReference type="NCBI Taxonomy" id="100886"/>
    <lineage>
        <taxon>Bacteria</taxon>
        <taxon>Bacillati</taxon>
        <taxon>Bacillota</taxon>
        <taxon>Erysipelotrichia</taxon>
        <taxon>Erysipelotrichales</taxon>
        <taxon>Coprobacillaceae</taxon>
        <taxon>Catenibacterium</taxon>
    </lineage>
</organism>